<sequence>MREDLSDTQIKSNNEKLVFFYNIHEKDDEDCLEESLILCEKMSNVRDSIQILRANRMGNKEFCKNATVCYNTDLTICNGRFGNDRDGKFIFCSTNGCSVIDCMSASPNYYDKISNFGILNINEFSDHFPLEVGIKTVTKDNLPKISSFIKWDKDEVEEYKI</sequence>
<dbReference type="SUPFAM" id="SSF56219">
    <property type="entry name" value="DNase I-like"/>
    <property type="match status" value="1"/>
</dbReference>
<organism evidence="1 2">
    <name type="scientific">Mytilus coruscus</name>
    <name type="common">Sea mussel</name>
    <dbReference type="NCBI Taxonomy" id="42192"/>
    <lineage>
        <taxon>Eukaryota</taxon>
        <taxon>Metazoa</taxon>
        <taxon>Spiralia</taxon>
        <taxon>Lophotrochozoa</taxon>
        <taxon>Mollusca</taxon>
        <taxon>Bivalvia</taxon>
        <taxon>Autobranchia</taxon>
        <taxon>Pteriomorphia</taxon>
        <taxon>Mytilida</taxon>
        <taxon>Mytiloidea</taxon>
        <taxon>Mytilidae</taxon>
        <taxon>Mytilinae</taxon>
        <taxon>Mytilus</taxon>
    </lineage>
</organism>
<evidence type="ECO:0008006" key="3">
    <source>
        <dbReference type="Google" id="ProtNLM"/>
    </source>
</evidence>
<dbReference type="Proteomes" id="UP000507470">
    <property type="component" value="Unassembled WGS sequence"/>
</dbReference>
<dbReference type="EMBL" id="CACVKT020004375">
    <property type="protein sequence ID" value="CAC5389799.1"/>
    <property type="molecule type" value="Genomic_DNA"/>
</dbReference>
<proteinExistence type="predicted"/>
<evidence type="ECO:0000313" key="2">
    <source>
        <dbReference type="Proteomes" id="UP000507470"/>
    </source>
</evidence>
<dbReference type="Gene3D" id="3.60.10.10">
    <property type="entry name" value="Endonuclease/exonuclease/phosphatase"/>
    <property type="match status" value="1"/>
</dbReference>
<keyword evidence="2" id="KW-1185">Reference proteome</keyword>
<dbReference type="OrthoDB" id="7700509at2759"/>
<dbReference type="AlphaFoldDB" id="A0A6J8C3W6"/>
<gene>
    <name evidence="1" type="ORF">MCOR_24936</name>
</gene>
<name>A0A6J8C3W6_MYTCO</name>
<accession>A0A6J8C3W6</accession>
<reference evidence="1 2" key="1">
    <citation type="submission" date="2020-06" db="EMBL/GenBank/DDBJ databases">
        <authorList>
            <person name="Li R."/>
            <person name="Bekaert M."/>
        </authorList>
    </citation>
    <scope>NUCLEOTIDE SEQUENCE [LARGE SCALE GENOMIC DNA]</scope>
    <source>
        <strain evidence="2">wild</strain>
    </source>
</reference>
<dbReference type="InterPro" id="IPR036691">
    <property type="entry name" value="Endo/exonu/phosph_ase_sf"/>
</dbReference>
<protein>
    <recommendedName>
        <fullName evidence="3">Endonuclease/exonuclease/phosphatase domain-containing protein</fullName>
    </recommendedName>
</protein>
<evidence type="ECO:0000313" key="1">
    <source>
        <dbReference type="EMBL" id="CAC5389799.1"/>
    </source>
</evidence>